<dbReference type="Pfam" id="PF07993">
    <property type="entry name" value="NAD_binding_4"/>
    <property type="match status" value="1"/>
</dbReference>
<evidence type="ECO:0000313" key="6">
    <source>
        <dbReference type="Proteomes" id="UP000245768"/>
    </source>
</evidence>
<evidence type="ECO:0000259" key="4">
    <source>
        <dbReference type="PROSITE" id="PS50075"/>
    </source>
</evidence>
<sequence length="1070" mass="115219">MSTSAPFIRPNLRLTPGWQSTANTAGEPATVYDLLEQSARLNAQHAFALQLAPSLVASDTRTISHGQLLEAVDRCSAWLVAEGIARRSAAKRDSGNGVERGTPVAIFLGSDANIFVYLVALTKLGNPFALFSSRLSAEAVTALCTRAGIRSILTDQRTVVTWAQCQQSLGEAEGEAVRQVDALPLAAWLTDASVPASITVEKGDEVDPNDCSVAIFHSSGSTGLPKPIFHCHRYLLGYAANHELSADAVGVTLSTLPLYHGFGLLAPCLSLSIGMTVVLPAATTIPTGLSTAAMLHLQPAKRIFIVPATLGEMEADAAGLALLQQLQQVVVGGAPMKLSLGERLEAAGVSLLNHFGVTEIGALAPICVPAPSCRYNWRYLLVRNDINIQLQTLPLQDGGGSLLRLGARPFGWADDFWVQDALEENADAGDGRRQVRIRGRVDELIVLATGEKVSPIAAESALREHPLVTDAVMFGNGRFQVGLIVETASTAGASVTAQDLGPTLDELNRVSDAHAQIDATLIVLTQKAKKALVRTPKGNPERKANVDLFAVEIEAAYRAADRVAGPLLDLDDAQSLEATITEAVTGLLRRRKGEIGVDDDFFELGMDSFKALKLLRMLQAGAGTLPFTFVYRNPSVAKLVAALAQGSRQDQRTDDEDAAAVQACVDGALRQLDECCPSSLRDDATGGHAPRRKPRTGPSIVITGSTGSLGSHLLRAALSQPHVEHVYCLVRGPDPLQRQLEVMAKLGVSCDRTRISVWTASLSKPKLGLTEAQYHELVTHATHIIHNAWPVDFLRHLASFQPHIDGLARLIELGVDISQQQQQQQDIIRPRLVFASSIAVVARYASERDTAVVVPEEPVVDVRACSTLGYAQAKLACEQLLQRAPFRHAVSMASVRIGQLTGAEGLGNWSTSEHMAALVKSSRTVGALPDLQGTLSWLPVNRAGDALVEILLSEDTTKNYNDDDDTPAMMHLENPARQSWPDMVALLGQAIAVDRVRPFDQWLQLVQVQCPDAGPLVDFFRQDFLRLATGSLVLDTAIAKRHSSTLTKSKPLDSKHVQEYVKYWRASGFL</sequence>
<dbReference type="Gene3D" id="3.40.50.720">
    <property type="entry name" value="NAD(P)-binding Rossmann-like Domain"/>
    <property type="match status" value="1"/>
</dbReference>
<organism evidence="5 6">
    <name type="scientific">Acaromyces ingoldii</name>
    <dbReference type="NCBI Taxonomy" id="215250"/>
    <lineage>
        <taxon>Eukaryota</taxon>
        <taxon>Fungi</taxon>
        <taxon>Dikarya</taxon>
        <taxon>Basidiomycota</taxon>
        <taxon>Ustilaginomycotina</taxon>
        <taxon>Exobasidiomycetes</taxon>
        <taxon>Exobasidiales</taxon>
        <taxon>Cryptobasidiaceae</taxon>
        <taxon>Acaromyces</taxon>
    </lineage>
</organism>
<dbReference type="SUPFAM" id="SSF56801">
    <property type="entry name" value="Acetyl-CoA synthetase-like"/>
    <property type="match status" value="1"/>
</dbReference>
<dbReference type="AlphaFoldDB" id="A0A316YF23"/>
<feature type="region of interest" description="Disordered" evidence="3">
    <location>
        <begin position="680"/>
        <end position="699"/>
    </location>
</feature>
<accession>A0A316YF23</accession>
<evidence type="ECO:0000313" key="5">
    <source>
        <dbReference type="EMBL" id="PWN88007.1"/>
    </source>
</evidence>
<proteinExistence type="predicted"/>
<dbReference type="STRING" id="215250.A0A316YF23"/>
<dbReference type="InterPro" id="IPR013120">
    <property type="entry name" value="FAR_NAD-bd"/>
</dbReference>
<dbReference type="PROSITE" id="PS50075">
    <property type="entry name" value="CARRIER"/>
    <property type="match status" value="1"/>
</dbReference>
<dbReference type="PANTHER" id="PTHR43439">
    <property type="entry name" value="PHENYLACETATE-COENZYME A LIGASE"/>
    <property type="match status" value="1"/>
</dbReference>
<dbReference type="OrthoDB" id="429813at2759"/>
<dbReference type="InterPro" id="IPR036736">
    <property type="entry name" value="ACP-like_sf"/>
</dbReference>
<feature type="domain" description="Carrier" evidence="4">
    <location>
        <begin position="571"/>
        <end position="647"/>
    </location>
</feature>
<dbReference type="Pfam" id="PF00501">
    <property type="entry name" value="AMP-binding"/>
    <property type="match status" value="1"/>
</dbReference>
<dbReference type="Pfam" id="PF00550">
    <property type="entry name" value="PP-binding"/>
    <property type="match status" value="1"/>
</dbReference>
<dbReference type="InterPro" id="IPR051414">
    <property type="entry name" value="Adenylate-forming_Reductase"/>
</dbReference>
<dbReference type="Gene3D" id="3.40.50.12780">
    <property type="entry name" value="N-terminal domain of ligase-like"/>
    <property type="match status" value="1"/>
</dbReference>
<keyword evidence="2" id="KW-0597">Phosphoprotein</keyword>
<dbReference type="Proteomes" id="UP000245768">
    <property type="component" value="Unassembled WGS sequence"/>
</dbReference>
<dbReference type="GO" id="GO:0031177">
    <property type="term" value="F:phosphopantetheine binding"/>
    <property type="evidence" value="ECO:0007669"/>
    <property type="project" value="InterPro"/>
</dbReference>
<dbReference type="InterPro" id="IPR009081">
    <property type="entry name" value="PP-bd_ACP"/>
</dbReference>
<keyword evidence="1" id="KW-0596">Phosphopantetheine</keyword>
<gene>
    <name evidence="5" type="ORF">FA10DRAFT_181779</name>
</gene>
<dbReference type="PROSITE" id="PS00455">
    <property type="entry name" value="AMP_BINDING"/>
    <property type="match status" value="1"/>
</dbReference>
<dbReference type="GeneID" id="37040221"/>
<name>A0A316YF23_9BASI</name>
<dbReference type="RefSeq" id="XP_025375205.1">
    <property type="nucleotide sequence ID" value="XM_025518305.1"/>
</dbReference>
<dbReference type="InterPro" id="IPR042099">
    <property type="entry name" value="ANL_N_sf"/>
</dbReference>
<dbReference type="SUPFAM" id="SSF47336">
    <property type="entry name" value="ACP-like"/>
    <property type="match status" value="1"/>
</dbReference>
<dbReference type="SMART" id="SM00823">
    <property type="entry name" value="PKS_PP"/>
    <property type="match status" value="1"/>
</dbReference>
<dbReference type="EMBL" id="KZ819639">
    <property type="protein sequence ID" value="PWN88007.1"/>
    <property type="molecule type" value="Genomic_DNA"/>
</dbReference>
<reference evidence="5 6" key="1">
    <citation type="journal article" date="2018" name="Mol. Biol. Evol.">
        <title>Broad Genomic Sampling Reveals a Smut Pathogenic Ancestry of the Fungal Clade Ustilaginomycotina.</title>
        <authorList>
            <person name="Kijpornyongpan T."/>
            <person name="Mondo S.J."/>
            <person name="Barry K."/>
            <person name="Sandor L."/>
            <person name="Lee J."/>
            <person name="Lipzen A."/>
            <person name="Pangilinan J."/>
            <person name="LaButti K."/>
            <person name="Hainaut M."/>
            <person name="Henrissat B."/>
            <person name="Grigoriev I.V."/>
            <person name="Spatafora J.W."/>
            <person name="Aime M.C."/>
        </authorList>
    </citation>
    <scope>NUCLEOTIDE SEQUENCE [LARGE SCALE GENOMIC DNA]</scope>
    <source>
        <strain evidence="5 6">MCA 4198</strain>
    </source>
</reference>
<evidence type="ECO:0000256" key="1">
    <source>
        <dbReference type="ARBA" id="ARBA00022450"/>
    </source>
</evidence>
<dbReference type="SUPFAM" id="SSF51735">
    <property type="entry name" value="NAD(P)-binding Rossmann-fold domains"/>
    <property type="match status" value="1"/>
</dbReference>
<evidence type="ECO:0000256" key="2">
    <source>
        <dbReference type="ARBA" id="ARBA00022553"/>
    </source>
</evidence>
<protein>
    <submittedName>
        <fullName evidence="5">Acetyl-CoA synthetase-like protein</fullName>
    </submittedName>
</protein>
<dbReference type="InParanoid" id="A0A316YF23"/>
<dbReference type="Pfam" id="PF23562">
    <property type="entry name" value="AMP-binding_C_3"/>
    <property type="match status" value="1"/>
</dbReference>
<dbReference type="InterPro" id="IPR036291">
    <property type="entry name" value="NAD(P)-bd_dom_sf"/>
</dbReference>
<evidence type="ECO:0000256" key="3">
    <source>
        <dbReference type="SAM" id="MobiDB-lite"/>
    </source>
</evidence>
<dbReference type="InterPro" id="IPR020806">
    <property type="entry name" value="PKS_PP-bd"/>
</dbReference>
<dbReference type="InterPro" id="IPR000873">
    <property type="entry name" value="AMP-dep_synth/lig_dom"/>
</dbReference>
<dbReference type="PANTHER" id="PTHR43439:SF2">
    <property type="entry name" value="ENZYME, PUTATIVE (JCVI)-RELATED"/>
    <property type="match status" value="1"/>
</dbReference>
<dbReference type="InterPro" id="IPR020845">
    <property type="entry name" value="AMP-binding_CS"/>
</dbReference>
<dbReference type="Gene3D" id="1.10.1200.10">
    <property type="entry name" value="ACP-like"/>
    <property type="match status" value="1"/>
</dbReference>
<keyword evidence="6" id="KW-1185">Reference proteome</keyword>